<name>A0ABP8ANT8_9ACTN</name>
<evidence type="ECO:0000313" key="2">
    <source>
        <dbReference type="Proteomes" id="UP001501251"/>
    </source>
</evidence>
<dbReference type="Proteomes" id="UP001501251">
    <property type="component" value="Unassembled WGS sequence"/>
</dbReference>
<dbReference type="RefSeq" id="WP_344917366.1">
    <property type="nucleotide sequence ID" value="NZ_BAABAQ010000003.1"/>
</dbReference>
<protein>
    <submittedName>
        <fullName evidence="1">Uncharacterized protein</fullName>
    </submittedName>
</protein>
<organism evidence="1 2">
    <name type="scientific">Streptosporangium oxazolinicum</name>
    <dbReference type="NCBI Taxonomy" id="909287"/>
    <lineage>
        <taxon>Bacteria</taxon>
        <taxon>Bacillati</taxon>
        <taxon>Actinomycetota</taxon>
        <taxon>Actinomycetes</taxon>
        <taxon>Streptosporangiales</taxon>
        <taxon>Streptosporangiaceae</taxon>
        <taxon>Streptosporangium</taxon>
    </lineage>
</organism>
<sequence>MHTIRDHSTGIELLHTMTVYDHADGTTEFVTRTRAPGLDAQATVKVSPQELSMLIDALITTYNRYVDSGVVDTTKYPHLFS</sequence>
<keyword evidence="2" id="KW-1185">Reference proteome</keyword>
<proteinExistence type="predicted"/>
<dbReference type="EMBL" id="BAABAQ010000003">
    <property type="protein sequence ID" value="GAA4187045.1"/>
    <property type="molecule type" value="Genomic_DNA"/>
</dbReference>
<evidence type="ECO:0000313" key="1">
    <source>
        <dbReference type="EMBL" id="GAA4187045.1"/>
    </source>
</evidence>
<accession>A0ABP8ANT8</accession>
<reference evidence="2" key="1">
    <citation type="journal article" date="2019" name="Int. J. Syst. Evol. Microbiol.">
        <title>The Global Catalogue of Microorganisms (GCM) 10K type strain sequencing project: providing services to taxonomists for standard genome sequencing and annotation.</title>
        <authorList>
            <consortium name="The Broad Institute Genomics Platform"/>
            <consortium name="The Broad Institute Genome Sequencing Center for Infectious Disease"/>
            <person name="Wu L."/>
            <person name="Ma J."/>
        </authorList>
    </citation>
    <scope>NUCLEOTIDE SEQUENCE [LARGE SCALE GENOMIC DNA]</scope>
    <source>
        <strain evidence="2">JCM 17388</strain>
    </source>
</reference>
<comment type="caution">
    <text evidence="1">The sequence shown here is derived from an EMBL/GenBank/DDBJ whole genome shotgun (WGS) entry which is preliminary data.</text>
</comment>
<gene>
    <name evidence="1" type="ORF">GCM10022252_19900</name>
</gene>